<reference evidence="3" key="2">
    <citation type="submission" date="2024-02" db="EMBL/GenBank/DDBJ databases">
        <title>Neisseria leonii sp. nov.</title>
        <authorList>
            <person name="Boutroux M."/>
            <person name="Favre-Rochex S."/>
            <person name="Gorgette O."/>
            <person name="Touak G."/>
            <person name="Muhle E."/>
            <person name="Chesneau O."/>
            <person name="Clermont D."/>
            <person name="Rahi P."/>
        </authorList>
    </citation>
    <scope>NUCLEOTIDE SEQUENCE</scope>
    <source>
        <strain evidence="3">51.81</strain>
    </source>
</reference>
<dbReference type="AlphaFoldDB" id="A0A9X4E2I5"/>
<evidence type="ECO:0000313" key="4">
    <source>
        <dbReference type="Proteomes" id="UP001149607"/>
    </source>
</evidence>
<dbReference type="Pfam" id="PF07007">
    <property type="entry name" value="LprI"/>
    <property type="match status" value="1"/>
</dbReference>
<dbReference type="EMBL" id="JAPQFL010000003">
    <property type="protein sequence ID" value="MDD9328004.1"/>
    <property type="molecule type" value="Genomic_DNA"/>
</dbReference>
<proteinExistence type="predicted"/>
<dbReference type="PROSITE" id="PS51257">
    <property type="entry name" value="PROKAR_LIPOPROTEIN"/>
    <property type="match status" value="1"/>
</dbReference>
<evidence type="ECO:0000313" key="2">
    <source>
        <dbReference type="EMBL" id="MDD9328004.1"/>
    </source>
</evidence>
<organism evidence="2">
    <name type="scientific">Neisseria leonii</name>
    <dbReference type="NCBI Taxonomy" id="2995413"/>
    <lineage>
        <taxon>Bacteria</taxon>
        <taxon>Pseudomonadati</taxon>
        <taxon>Pseudomonadota</taxon>
        <taxon>Betaproteobacteria</taxon>
        <taxon>Neisseriales</taxon>
        <taxon>Neisseriaceae</taxon>
        <taxon>Neisseria</taxon>
    </lineage>
</organism>
<name>A0A9X4E2I5_9NEIS</name>
<dbReference type="RefSeq" id="WP_274585121.1">
    <property type="nucleotide sequence ID" value="NZ_CP145811.1"/>
</dbReference>
<feature type="domain" description="Lysozyme inhibitor LprI-like N-terminal" evidence="1">
    <location>
        <begin position="260"/>
        <end position="334"/>
    </location>
</feature>
<dbReference type="EMBL" id="CP146598">
    <property type="protein sequence ID" value="WWY02490.1"/>
    <property type="molecule type" value="Genomic_DNA"/>
</dbReference>
<keyword evidence="4" id="KW-1185">Reference proteome</keyword>
<evidence type="ECO:0000259" key="1">
    <source>
        <dbReference type="Pfam" id="PF07007"/>
    </source>
</evidence>
<accession>A0A9X4E2I5</accession>
<protein>
    <submittedName>
        <fullName evidence="2">Lysozyme inhibitor LprI family protein</fullName>
    </submittedName>
</protein>
<dbReference type="Proteomes" id="UP001149607">
    <property type="component" value="Chromosome"/>
</dbReference>
<sequence>MWKPMTAAALCAAALAACGGKQTQAEPPSCADPAVVQKVQEDVRQWVNEQARRFAGDDRRGFVDADKIAAVAADMAVRVDNPLPAADSPQQCQGQFSIVLPPAALARAQENAPLLYGDVPLLALAEERLAGSQWQLADNGVLNRAVRYTPQYGSDGRLVLTYADNSLPVAANALVSLLLPYGVKDMLVVDGQVVARADALRRLRTGGEVPEMPDPAVAQEEDVLGAFIASQTAAEPAPEVLQPGGSMPQEVPVDAGDLEQARTANRQARDEINAQWERMDKAVQQGLLDEQRAWIDKRDDSCRQAAAQAGSTVQAEYLYLQCGTRMTRERIQYLKGYSIN</sequence>
<evidence type="ECO:0000313" key="3">
    <source>
        <dbReference type="EMBL" id="WWY02490.1"/>
    </source>
</evidence>
<dbReference type="Gene3D" id="1.20.1270.180">
    <property type="match status" value="1"/>
</dbReference>
<dbReference type="InterPro" id="IPR009739">
    <property type="entry name" value="LprI-like_N"/>
</dbReference>
<gene>
    <name evidence="2" type="ORF">ORY91_001421</name>
    <name evidence="3" type="ORF">V9W64_07125</name>
</gene>
<reference evidence="2" key="1">
    <citation type="submission" date="2022-10" db="EMBL/GenBank/DDBJ databases">
        <authorList>
            <person name="Boutroux M."/>
        </authorList>
    </citation>
    <scope>NUCLEOTIDE SEQUENCE</scope>
    <source>
        <strain evidence="2">51.81</strain>
    </source>
</reference>